<evidence type="ECO:0000256" key="1">
    <source>
        <dbReference type="SAM" id="MobiDB-lite"/>
    </source>
</evidence>
<protein>
    <submittedName>
        <fullName evidence="2">Uncharacterized protein</fullName>
    </submittedName>
</protein>
<feature type="region of interest" description="Disordered" evidence="1">
    <location>
        <begin position="157"/>
        <end position="180"/>
    </location>
</feature>
<name>A0A178ZW43_9EURO</name>
<gene>
    <name evidence="2" type="ORF">AYL99_03159</name>
</gene>
<organism evidence="2 3">
    <name type="scientific">Fonsecaea erecta</name>
    <dbReference type="NCBI Taxonomy" id="1367422"/>
    <lineage>
        <taxon>Eukaryota</taxon>
        <taxon>Fungi</taxon>
        <taxon>Dikarya</taxon>
        <taxon>Ascomycota</taxon>
        <taxon>Pezizomycotina</taxon>
        <taxon>Eurotiomycetes</taxon>
        <taxon>Chaetothyriomycetidae</taxon>
        <taxon>Chaetothyriales</taxon>
        <taxon>Herpotrichiellaceae</taxon>
        <taxon>Fonsecaea</taxon>
    </lineage>
</organism>
<keyword evidence="3" id="KW-1185">Reference proteome</keyword>
<dbReference type="GeneID" id="30007329"/>
<dbReference type="RefSeq" id="XP_018697299.1">
    <property type="nucleotide sequence ID" value="XM_018834675.1"/>
</dbReference>
<dbReference type="EMBL" id="LVYI01000002">
    <property type="protein sequence ID" value="OAP63932.1"/>
    <property type="molecule type" value="Genomic_DNA"/>
</dbReference>
<dbReference type="Proteomes" id="UP000078343">
    <property type="component" value="Unassembled WGS sequence"/>
</dbReference>
<evidence type="ECO:0000313" key="3">
    <source>
        <dbReference type="Proteomes" id="UP000078343"/>
    </source>
</evidence>
<comment type="caution">
    <text evidence="2">The sequence shown here is derived from an EMBL/GenBank/DDBJ whole genome shotgun (WGS) entry which is preliminary data.</text>
</comment>
<sequence length="180" mass="19981">MDQEFYGQVDWEKWTASFFRASREDGFEAAFVKAVFQSNGGQNFTGFGLDHCMFDRKGLQSGSDYVRLFGQTEDGNDGEDGLKGCDKVRNHQCDDAKAGHSNCKAPHDLPGELEEAIIHPARDHNAKCCDWQLGRDQLPSMFGYGCLRDPITWTMGEDPTGVGPKTNTQDPAKLQRGSIP</sequence>
<dbReference type="AlphaFoldDB" id="A0A178ZW43"/>
<accession>A0A178ZW43</accession>
<evidence type="ECO:0000313" key="2">
    <source>
        <dbReference type="EMBL" id="OAP63932.1"/>
    </source>
</evidence>
<proteinExistence type="predicted"/>
<reference evidence="2 3" key="1">
    <citation type="submission" date="2016-04" db="EMBL/GenBank/DDBJ databases">
        <title>Draft genome of Fonsecaea erecta CBS 125763.</title>
        <authorList>
            <person name="Weiss V.A."/>
            <person name="Vicente V.A."/>
            <person name="Raittz R.T."/>
            <person name="Moreno L.F."/>
            <person name="De Souza E.M."/>
            <person name="Pedrosa F.O."/>
            <person name="Steffens M.B."/>
            <person name="Faoro H."/>
            <person name="Tadra-Sfeir M.Z."/>
            <person name="Najafzadeh M.J."/>
            <person name="Felipe M.S."/>
            <person name="Teixeira M."/>
            <person name="Sun J."/>
            <person name="Xi L."/>
            <person name="Gomes R."/>
            <person name="De Azevedo C.M."/>
            <person name="Salgado C.G."/>
            <person name="Da Silva M.B."/>
            <person name="Nascimento M.F."/>
            <person name="Queiroz-Telles F."/>
            <person name="Attili D.S."/>
            <person name="Gorbushina A."/>
        </authorList>
    </citation>
    <scope>NUCLEOTIDE SEQUENCE [LARGE SCALE GENOMIC DNA]</scope>
    <source>
        <strain evidence="2 3">CBS 125763</strain>
    </source>
</reference>